<dbReference type="InterPro" id="IPR016024">
    <property type="entry name" value="ARM-type_fold"/>
</dbReference>
<dbReference type="GO" id="GO:0005737">
    <property type="term" value="C:cytoplasm"/>
    <property type="evidence" value="ECO:0007669"/>
    <property type="project" value="TreeGrafter"/>
</dbReference>
<dbReference type="Pfam" id="PF19273">
    <property type="entry name" value="Exportin-5"/>
    <property type="match status" value="2"/>
</dbReference>
<reference evidence="3 4" key="1">
    <citation type="journal article" date="2019" name="Sci. Rep.">
        <title>A high-quality genome of Eragrostis curvula grass provides insights into Poaceae evolution and supports new strategies to enhance forage quality.</title>
        <authorList>
            <person name="Carballo J."/>
            <person name="Santos B.A.C.M."/>
            <person name="Zappacosta D."/>
            <person name="Garbus I."/>
            <person name="Selva J.P."/>
            <person name="Gallo C.A."/>
            <person name="Diaz A."/>
            <person name="Albertini E."/>
            <person name="Caccamo M."/>
            <person name="Echenique V."/>
        </authorList>
    </citation>
    <scope>NUCLEOTIDE SEQUENCE [LARGE SCALE GENOMIC DNA]</scope>
    <source>
        <strain evidence="4">cv. Victoria</strain>
        <tissue evidence="3">Leaf</tissue>
    </source>
</reference>
<proteinExistence type="predicted"/>
<accession>A0A5J9UPW9</accession>
<feature type="region of interest" description="Disordered" evidence="1">
    <location>
        <begin position="1"/>
        <end position="26"/>
    </location>
</feature>
<dbReference type="PANTHER" id="PTHR11223">
    <property type="entry name" value="EXPORTIN 1/5"/>
    <property type="match status" value="1"/>
</dbReference>
<keyword evidence="4" id="KW-1185">Reference proteome</keyword>
<dbReference type="PANTHER" id="PTHR11223:SF6">
    <property type="entry name" value="EXPORTIN-5 C-TERMINAL DOMAIN-CONTAINING PROTEIN"/>
    <property type="match status" value="1"/>
</dbReference>
<comment type="caution">
    <text evidence="3">The sequence shown here is derived from an EMBL/GenBank/DDBJ whole genome shotgun (WGS) entry which is preliminary data.</text>
</comment>
<dbReference type="SUPFAM" id="SSF48371">
    <property type="entry name" value="ARM repeat"/>
    <property type="match status" value="1"/>
</dbReference>
<dbReference type="EMBL" id="RWGY01000013">
    <property type="protein sequence ID" value="TVU25247.1"/>
    <property type="molecule type" value="Genomic_DNA"/>
</dbReference>
<dbReference type="OrthoDB" id="651267at2759"/>
<evidence type="ECO:0000259" key="2">
    <source>
        <dbReference type="Pfam" id="PF19273"/>
    </source>
</evidence>
<name>A0A5J9UPW9_9POAL</name>
<dbReference type="Gramene" id="TVU25247">
    <property type="protein sequence ID" value="TVU25247"/>
    <property type="gene ID" value="EJB05_27737"/>
</dbReference>
<evidence type="ECO:0000313" key="3">
    <source>
        <dbReference type="EMBL" id="TVU25247.1"/>
    </source>
</evidence>
<dbReference type="Proteomes" id="UP000324897">
    <property type="component" value="Chromosome 2"/>
</dbReference>
<dbReference type="GO" id="GO:0005634">
    <property type="term" value="C:nucleus"/>
    <property type="evidence" value="ECO:0007669"/>
    <property type="project" value="TreeGrafter"/>
</dbReference>
<sequence>MDGAASPPASAEEEPSGGAVDLESRPPAAAAMIVPEKDKDETGRGYVDSLLRVSLRLLRNGFVPEVRRQGLNLMLVEIGIVCVLLCLWHLLCFRWDELRVEEWSRSTLSDYADLMDALYDTTDTLPSKSDLAALITDASLSGGICSLNRLVSSIIFLSKRGPMEAELAAFILKSVSDSRIDCGVDPDGGQFEVTLSGLDEVLPNILLTLSSLLEKYGGIVLAKQPNQLTISSKNHALTATSCLFAANAYAEWVPVVHLDNYGLIERCKNLLDSRDLRVLTLQFFRVICQRRRPLCATEDYDKSMNLVFWILMSISQDSLTELKSHKGFPGGKQLCFAGRICECLVALASLNMQFIMRDGARATHFFQQMLEYYQHSKFALHFRSLQFWLMVLKELSKETFVSSDPGVVASAINPAPVTNSTEKGSSGSMFFVSDDILTGIMDVSLKRIPKKSAAVTPELLELWNDELHGKSGFVEYRSLLLDVIRFIAYKRPAIAIRRAVLRINCIIGDANAISKHPKDLAAIESAQLGLETVVNAIFDDSVKIVLDTEFPLLGICKIFEGLLMQLLSLKWTDPRLVVTLGHYLDALCPFLTRFPASVAMVVSRLLELLPSVSVDCHDPSEAQKARLQICSYVIRICQAVDGTYLPSDMKDFFSVTHITEEDLLAFVAINRTAYSVEQKHGGEGNQDVGARLCPWALSGETSGLSVALHSFHDLSTRQPSFVSRSAPSSLESSVIARTLNPKKFGHHHVLGSVPNSLLRLGAKSHSRNEGTSLNRPAYQMDTENCCSGSLASASSICLALIKQRQQLPANVKLLTHVSHSMQVGEGILGTVSSNPEKNQLLRMEHNILSETFIAMGSFPRIQDRNHLLTDLLQILNKIWTQPDWKYICYTYQVASLFDDNQFTRIVHSLVTSFEKELTGNRVIESAGAEGCSSAPALDLCMLPKLMLSLVLRVNNYYKTLSVLNCIQTFWKEPISYDVSGVIAEDIRALLENGKQPRIAEADVLKNAGTWLLEIRETGYKVIGLCTYFDRAFYGLLGRSSIINVLMENLRSMEFNHLGKLIVLVIVPLVKNCPRECWDEWMFELLEPIFSYYEDICYYAWFTFLHEGRAEVPAYFGYLKGPKEIVNQFEKEILLKFTRSVCELLQVLSSERLNSGLLLLPFQPKNSMKGDFQDLKSISSSSLIGFLLLHNCFGRLSMYLFGCLADYEAASKALPFCYSLIHISIACNFEWLDQFILNEMLPNVILLLGDFRCPISELSSSLNSTTKEDAKKDVIDLCQQIYKLYLDNQVFVDELTDRENLSCHFEDWFTKELEDLRMRASCSVPEYFPKEAVWKWELNEEFEKYLPAYMSMLAEVDTMNDCLKNNYLGSDNLLDKLKPEFKSKYGIYDSAHPYLRTMSRMLRRKRPAVYAQSRTKWLSQLLYRLITLKPYVKLSDSWESVMERLQENCETQFDPVQCDPASAIDIFFDSILFYWEPQFHPLIRESHKDILKTIACELASAEELVALEPLEPHPDDFLEHLQPYARMYIKRKKEDSGYFTVANQVSMHKEFDDHLASGSLDDRVNEFSCSKDEFVDSFVNGNSSFATLNHDLIKMSFERRAKIVEWEHQISSYSQCLASLLKSDEMKNELGDLMSVLNAEGFFRVDDNSMDWDKKLFSDSVEKFKDVVFSEQCIDKRLVIRGIMDYQKILQMEDVKWQDAFRMVVSNTIDSWKENLHEFWVTTRHYKHQYYEILAQPLQKVSNLNFHALL</sequence>
<feature type="domain" description="Exportin-5 C-terminal" evidence="2">
    <location>
        <begin position="333"/>
        <end position="646"/>
    </location>
</feature>
<evidence type="ECO:0000313" key="4">
    <source>
        <dbReference type="Proteomes" id="UP000324897"/>
    </source>
</evidence>
<protein>
    <recommendedName>
        <fullName evidence="2">Exportin-5 C-terminal domain-containing protein</fullName>
    </recommendedName>
</protein>
<dbReference type="GO" id="GO:0005049">
    <property type="term" value="F:nuclear export signal receptor activity"/>
    <property type="evidence" value="ECO:0007669"/>
    <property type="project" value="InterPro"/>
</dbReference>
<feature type="compositionally biased region" description="Low complexity" evidence="1">
    <location>
        <begin position="1"/>
        <end position="10"/>
    </location>
</feature>
<evidence type="ECO:0000256" key="1">
    <source>
        <dbReference type="SAM" id="MobiDB-lite"/>
    </source>
</evidence>
<dbReference type="InterPro" id="IPR011989">
    <property type="entry name" value="ARM-like"/>
</dbReference>
<organism evidence="3 4">
    <name type="scientific">Eragrostis curvula</name>
    <name type="common">weeping love grass</name>
    <dbReference type="NCBI Taxonomy" id="38414"/>
    <lineage>
        <taxon>Eukaryota</taxon>
        <taxon>Viridiplantae</taxon>
        <taxon>Streptophyta</taxon>
        <taxon>Embryophyta</taxon>
        <taxon>Tracheophyta</taxon>
        <taxon>Spermatophyta</taxon>
        <taxon>Magnoliopsida</taxon>
        <taxon>Liliopsida</taxon>
        <taxon>Poales</taxon>
        <taxon>Poaceae</taxon>
        <taxon>PACMAD clade</taxon>
        <taxon>Chloridoideae</taxon>
        <taxon>Eragrostideae</taxon>
        <taxon>Eragrostidinae</taxon>
        <taxon>Eragrostis</taxon>
    </lineage>
</organism>
<gene>
    <name evidence="3" type="ORF">EJB05_27737</name>
</gene>
<dbReference type="InterPro" id="IPR045065">
    <property type="entry name" value="XPO1/5"/>
</dbReference>
<dbReference type="GO" id="GO:0006611">
    <property type="term" value="P:protein export from nucleus"/>
    <property type="evidence" value="ECO:0007669"/>
    <property type="project" value="InterPro"/>
</dbReference>
<dbReference type="GO" id="GO:0000056">
    <property type="term" value="P:ribosomal small subunit export from nucleus"/>
    <property type="evidence" value="ECO:0007669"/>
    <property type="project" value="TreeGrafter"/>
</dbReference>
<dbReference type="InterPro" id="IPR045478">
    <property type="entry name" value="Exportin-5_C"/>
</dbReference>
<dbReference type="Gene3D" id="1.25.10.10">
    <property type="entry name" value="Leucine-rich Repeat Variant"/>
    <property type="match status" value="2"/>
</dbReference>
<feature type="domain" description="Exportin-5 C-terminal" evidence="2">
    <location>
        <begin position="827"/>
        <end position="1247"/>
    </location>
</feature>
<dbReference type="GO" id="GO:0000055">
    <property type="term" value="P:ribosomal large subunit export from nucleus"/>
    <property type="evidence" value="ECO:0007669"/>
    <property type="project" value="TreeGrafter"/>
</dbReference>